<dbReference type="InterPro" id="IPR036102">
    <property type="entry name" value="OsmC/Ohrsf"/>
</dbReference>
<dbReference type="Pfam" id="PF02566">
    <property type="entry name" value="OsmC"/>
    <property type="match status" value="1"/>
</dbReference>
<sequence length="157" mass="17225">MTKTHQYKTYTVWTDNNGNSTKSYKSYSRNHVILADSKPDILASADPAFRGDPSRYNPEEMLVAATSSCHMLWYLHFCAVNGVQVLSYADTAEGAMTEGEGNGGYFTAITLRPAITISADSDIEIAMKLHKDAAKECFIANSLKCPVTHAPIIKKAE</sequence>
<dbReference type="InterPro" id="IPR003718">
    <property type="entry name" value="OsmC/Ohr_fam"/>
</dbReference>
<dbReference type="PANTHER" id="PTHR42830">
    <property type="entry name" value="OSMOTICALLY INDUCIBLE FAMILY PROTEIN"/>
    <property type="match status" value="1"/>
</dbReference>
<evidence type="ECO:0000313" key="2">
    <source>
        <dbReference type="Proteomes" id="UP001595444"/>
    </source>
</evidence>
<comment type="caution">
    <text evidence="1">The sequence shown here is derived from an EMBL/GenBank/DDBJ whole genome shotgun (WGS) entry which is preliminary data.</text>
</comment>
<proteinExistence type="predicted"/>
<gene>
    <name evidence="1" type="ORF">ACFOKA_13815</name>
</gene>
<dbReference type="Gene3D" id="3.30.300.20">
    <property type="match status" value="1"/>
</dbReference>
<accession>A0ABV7D700</accession>
<dbReference type="InterPro" id="IPR052707">
    <property type="entry name" value="OsmC_Ohr_Peroxiredoxin"/>
</dbReference>
<dbReference type="InterPro" id="IPR015946">
    <property type="entry name" value="KH_dom-like_a/b"/>
</dbReference>
<protein>
    <submittedName>
        <fullName evidence="1">OsmC family protein</fullName>
    </submittedName>
</protein>
<dbReference type="SUPFAM" id="SSF82784">
    <property type="entry name" value="OsmC-like"/>
    <property type="match status" value="1"/>
</dbReference>
<dbReference type="Proteomes" id="UP001595444">
    <property type="component" value="Unassembled WGS sequence"/>
</dbReference>
<dbReference type="RefSeq" id="WP_194213358.1">
    <property type="nucleotide sequence ID" value="NZ_CP061205.1"/>
</dbReference>
<evidence type="ECO:0000313" key="1">
    <source>
        <dbReference type="EMBL" id="MFC3052988.1"/>
    </source>
</evidence>
<dbReference type="EMBL" id="JBHRSL010000010">
    <property type="protein sequence ID" value="MFC3052988.1"/>
    <property type="molecule type" value="Genomic_DNA"/>
</dbReference>
<reference evidence="2" key="1">
    <citation type="journal article" date="2019" name="Int. J. Syst. Evol. Microbiol.">
        <title>The Global Catalogue of Microorganisms (GCM) 10K type strain sequencing project: providing services to taxonomists for standard genome sequencing and annotation.</title>
        <authorList>
            <consortium name="The Broad Institute Genomics Platform"/>
            <consortium name="The Broad Institute Genome Sequencing Center for Infectious Disease"/>
            <person name="Wu L."/>
            <person name="Ma J."/>
        </authorList>
    </citation>
    <scope>NUCLEOTIDE SEQUENCE [LARGE SCALE GENOMIC DNA]</scope>
    <source>
        <strain evidence="2">KCTC 62164</strain>
    </source>
</reference>
<keyword evidence="2" id="KW-1185">Reference proteome</keyword>
<name>A0ABV7D700_9PROT</name>
<organism evidence="1 2">
    <name type="scientific">Kordiimonas pumila</name>
    <dbReference type="NCBI Taxonomy" id="2161677"/>
    <lineage>
        <taxon>Bacteria</taxon>
        <taxon>Pseudomonadati</taxon>
        <taxon>Pseudomonadota</taxon>
        <taxon>Alphaproteobacteria</taxon>
        <taxon>Kordiimonadales</taxon>
        <taxon>Kordiimonadaceae</taxon>
        <taxon>Kordiimonas</taxon>
    </lineage>
</organism>
<dbReference type="PANTHER" id="PTHR42830:SF2">
    <property type="entry name" value="OSMC_OHR FAMILY PROTEIN"/>
    <property type="match status" value="1"/>
</dbReference>